<proteinExistence type="predicted"/>
<keyword evidence="1" id="KW-0812">Transmembrane</keyword>
<organism evidence="2 3">
    <name type="scientific">Christiangramia salexigens</name>
    <dbReference type="NCBI Taxonomy" id="1913577"/>
    <lineage>
        <taxon>Bacteria</taxon>
        <taxon>Pseudomonadati</taxon>
        <taxon>Bacteroidota</taxon>
        <taxon>Flavobacteriia</taxon>
        <taxon>Flavobacteriales</taxon>
        <taxon>Flavobacteriaceae</taxon>
        <taxon>Christiangramia</taxon>
    </lineage>
</organism>
<evidence type="ECO:0000313" key="2">
    <source>
        <dbReference type="EMBL" id="APG60573.1"/>
    </source>
</evidence>
<feature type="transmembrane region" description="Helical" evidence="1">
    <location>
        <begin position="33"/>
        <end position="52"/>
    </location>
</feature>
<keyword evidence="1" id="KW-1133">Transmembrane helix</keyword>
<dbReference type="AlphaFoldDB" id="A0A1L3J633"/>
<name>A0A1L3J633_9FLAO</name>
<dbReference type="Proteomes" id="UP000182510">
    <property type="component" value="Chromosome"/>
</dbReference>
<dbReference type="KEGG" id="grl:LPB144_09240"/>
<dbReference type="EMBL" id="CP018153">
    <property type="protein sequence ID" value="APG60573.1"/>
    <property type="molecule type" value="Genomic_DNA"/>
</dbReference>
<sequence>MNPEEITAAKLNERRDFDFKERFKLNKKSSMKLLFLMAVSSSSLLTLVRGYLMSFSLFTTWHSAIF</sequence>
<reference evidence="2 3" key="1">
    <citation type="submission" date="2016-11" db="EMBL/GenBank/DDBJ databases">
        <title>Gramella sp. LPB0144 isolated from marine environment.</title>
        <authorList>
            <person name="Kim E."/>
            <person name="Yi H."/>
        </authorList>
    </citation>
    <scope>NUCLEOTIDE SEQUENCE [LARGE SCALE GENOMIC DNA]</scope>
    <source>
        <strain evidence="2 3">LPB0144</strain>
    </source>
</reference>
<evidence type="ECO:0000256" key="1">
    <source>
        <dbReference type="SAM" id="Phobius"/>
    </source>
</evidence>
<keyword evidence="3" id="KW-1185">Reference proteome</keyword>
<keyword evidence="1" id="KW-0472">Membrane</keyword>
<gene>
    <name evidence="2" type="ORF">LPB144_09240</name>
</gene>
<accession>A0A1L3J633</accession>
<protein>
    <submittedName>
        <fullName evidence="2">Uncharacterized protein</fullName>
    </submittedName>
</protein>
<evidence type="ECO:0000313" key="3">
    <source>
        <dbReference type="Proteomes" id="UP000182510"/>
    </source>
</evidence>